<dbReference type="Proteomes" id="UP001341840">
    <property type="component" value="Unassembled WGS sequence"/>
</dbReference>
<dbReference type="CDD" id="cd22157">
    <property type="entry name" value="F-box_AtFBW1-like"/>
    <property type="match status" value="1"/>
</dbReference>
<name>A0ABU6Q3H0_9FABA</name>
<dbReference type="SUPFAM" id="SSF81383">
    <property type="entry name" value="F-box domain"/>
    <property type="match status" value="1"/>
</dbReference>
<organism evidence="2 3">
    <name type="scientific">Stylosanthes scabra</name>
    <dbReference type="NCBI Taxonomy" id="79078"/>
    <lineage>
        <taxon>Eukaryota</taxon>
        <taxon>Viridiplantae</taxon>
        <taxon>Streptophyta</taxon>
        <taxon>Embryophyta</taxon>
        <taxon>Tracheophyta</taxon>
        <taxon>Spermatophyta</taxon>
        <taxon>Magnoliopsida</taxon>
        <taxon>eudicotyledons</taxon>
        <taxon>Gunneridae</taxon>
        <taxon>Pentapetalae</taxon>
        <taxon>rosids</taxon>
        <taxon>fabids</taxon>
        <taxon>Fabales</taxon>
        <taxon>Fabaceae</taxon>
        <taxon>Papilionoideae</taxon>
        <taxon>50 kb inversion clade</taxon>
        <taxon>dalbergioids sensu lato</taxon>
        <taxon>Dalbergieae</taxon>
        <taxon>Pterocarpus clade</taxon>
        <taxon>Stylosanthes</taxon>
    </lineage>
</organism>
<evidence type="ECO:0000313" key="3">
    <source>
        <dbReference type="Proteomes" id="UP001341840"/>
    </source>
</evidence>
<evidence type="ECO:0000259" key="1">
    <source>
        <dbReference type="SMART" id="SM00256"/>
    </source>
</evidence>
<dbReference type="InterPro" id="IPR050796">
    <property type="entry name" value="SCF_F-box_component"/>
</dbReference>
<reference evidence="2 3" key="1">
    <citation type="journal article" date="2023" name="Plants (Basel)">
        <title>Bridging the Gap: Combining Genomics and Transcriptomics Approaches to Understand Stylosanthes scabra, an Orphan Legume from the Brazilian Caatinga.</title>
        <authorList>
            <person name="Ferreira-Neto J.R.C."/>
            <person name="da Silva M.D."/>
            <person name="Binneck E."/>
            <person name="de Melo N.F."/>
            <person name="da Silva R.H."/>
            <person name="de Melo A.L.T.M."/>
            <person name="Pandolfi V."/>
            <person name="Bustamante F.O."/>
            <person name="Brasileiro-Vidal A.C."/>
            <person name="Benko-Iseppon A.M."/>
        </authorList>
    </citation>
    <scope>NUCLEOTIDE SEQUENCE [LARGE SCALE GENOMIC DNA]</scope>
    <source>
        <tissue evidence="2">Leaves</tissue>
    </source>
</reference>
<dbReference type="PANTHER" id="PTHR31672:SF13">
    <property type="entry name" value="F-BOX PROTEIN CPR30-LIKE"/>
    <property type="match status" value="1"/>
</dbReference>
<dbReference type="EMBL" id="JASCZI010000003">
    <property type="protein sequence ID" value="MED6106062.1"/>
    <property type="molecule type" value="Genomic_DNA"/>
</dbReference>
<comment type="caution">
    <text evidence="2">The sequence shown here is derived from an EMBL/GenBank/DDBJ whole genome shotgun (WGS) entry which is preliminary data.</text>
</comment>
<keyword evidence="3" id="KW-1185">Reference proteome</keyword>
<evidence type="ECO:0000313" key="2">
    <source>
        <dbReference type="EMBL" id="MED6106062.1"/>
    </source>
</evidence>
<protein>
    <recommendedName>
        <fullName evidence="1">F-box domain-containing protein</fullName>
    </recommendedName>
</protein>
<dbReference type="Gene3D" id="1.20.1280.50">
    <property type="match status" value="1"/>
</dbReference>
<dbReference type="SMART" id="SM00256">
    <property type="entry name" value="FBOX"/>
    <property type="match status" value="1"/>
</dbReference>
<dbReference type="PANTHER" id="PTHR31672">
    <property type="entry name" value="BNACNNG10540D PROTEIN"/>
    <property type="match status" value="1"/>
</dbReference>
<feature type="domain" description="F-box" evidence="1">
    <location>
        <begin position="13"/>
        <end position="52"/>
    </location>
</feature>
<dbReference type="InterPro" id="IPR001810">
    <property type="entry name" value="F-box_dom"/>
</dbReference>
<dbReference type="InterPro" id="IPR036047">
    <property type="entry name" value="F-box-like_dom_sf"/>
</dbReference>
<dbReference type="Pfam" id="PF00646">
    <property type="entry name" value="F-box"/>
    <property type="match status" value="1"/>
</dbReference>
<proteinExistence type="predicted"/>
<accession>A0ABU6Q3H0</accession>
<gene>
    <name evidence="2" type="ORF">PIB30_001455</name>
</gene>
<sequence>MEEQKQESVNEILPLELIQRILLRVPVKQLACLRCVSKLWCSLISDPHFAESHLQHSHAPTHACFFERDRGEAQAPFVRLEELFNENYFPTKAVSFPFKKNPPSGFRILGTCRGFVLLNRQTFSCCMEPTDRCRQNNILLLYRFYDSPWIWV</sequence>